<evidence type="ECO:0000256" key="10">
    <source>
        <dbReference type="ARBA" id="ARBA00023170"/>
    </source>
</evidence>
<evidence type="ECO:0000256" key="8">
    <source>
        <dbReference type="ARBA" id="ARBA00023136"/>
    </source>
</evidence>
<dbReference type="SUPFAM" id="SSF81321">
    <property type="entry name" value="Family A G protein-coupled receptor-like"/>
    <property type="match status" value="1"/>
</dbReference>
<sequence length="316" mass="35352">MENSTQIVSFVLTAYGHSGHMRYLYFTILMSSYLSIICANTMLIGVICGEGSLHEPMYLLLCGLFVNEVYGSTIIFPCFMTQMFSDTHEVSFIFCLLQLFCLYTYGTVEYCNLAAMAYDRYVSICHPLHYSIIMTTGKVCSVLLLVWLYSLMKSTLTVIIIVHQKFCGNQIDKVICEPTKMACSISAGNNVFTMAAGFVSFAVPLIPILFSYIKILAVCLRTSREARQKAVSTCCPQLVSLANFAIACFFEVLQSKVEMTHVPSSLRIILSVYLLVCQPLLSPIIYGLNLTRIRTVCKNICLKKQMVLKDTGVKSI</sequence>
<evidence type="ECO:0000256" key="7">
    <source>
        <dbReference type="ARBA" id="ARBA00023040"/>
    </source>
</evidence>
<feature type="transmembrane region" description="Helical" evidence="14">
    <location>
        <begin position="58"/>
        <end position="84"/>
    </location>
</feature>
<evidence type="ECO:0000256" key="11">
    <source>
        <dbReference type="ARBA" id="ARBA00023180"/>
    </source>
</evidence>
<keyword evidence="6 14" id="KW-1133">Transmembrane helix</keyword>
<evidence type="ECO:0000256" key="2">
    <source>
        <dbReference type="ARBA" id="ARBA00022475"/>
    </source>
</evidence>
<keyword evidence="4 13" id="KW-0812">Transmembrane</keyword>
<feature type="transmembrane region" description="Helical" evidence="14">
    <location>
        <begin position="191"/>
        <end position="213"/>
    </location>
</feature>
<evidence type="ECO:0000259" key="15">
    <source>
        <dbReference type="PROSITE" id="PS50262"/>
    </source>
</evidence>
<dbReference type="PANTHER" id="PTHR26451:SF885">
    <property type="entry name" value="OLFACTORY RECEPTOR"/>
    <property type="match status" value="1"/>
</dbReference>
<dbReference type="PANTHER" id="PTHR26451">
    <property type="entry name" value="G_PROTEIN_RECEP_F1_2 DOMAIN-CONTAINING PROTEIN"/>
    <property type="match status" value="1"/>
</dbReference>
<dbReference type="InterPro" id="IPR052921">
    <property type="entry name" value="GPCR1_Superfamily_Member"/>
</dbReference>
<feature type="transmembrane region" description="Helical" evidence="14">
    <location>
        <begin position="90"/>
        <end position="108"/>
    </location>
</feature>
<evidence type="ECO:0000256" key="13">
    <source>
        <dbReference type="RuleBase" id="RU000688"/>
    </source>
</evidence>
<dbReference type="GO" id="GO:0005886">
    <property type="term" value="C:plasma membrane"/>
    <property type="evidence" value="ECO:0007669"/>
    <property type="project" value="UniProtKB-SubCell"/>
</dbReference>
<dbReference type="InterPro" id="IPR000276">
    <property type="entry name" value="GPCR_Rhodpsn"/>
</dbReference>
<evidence type="ECO:0000313" key="17">
    <source>
        <dbReference type="Proteomes" id="UP000472263"/>
    </source>
</evidence>
<keyword evidence="17" id="KW-1185">Reference proteome</keyword>
<evidence type="ECO:0000256" key="9">
    <source>
        <dbReference type="ARBA" id="ARBA00023157"/>
    </source>
</evidence>
<dbReference type="PRINTS" id="PR00237">
    <property type="entry name" value="GPCRRHODOPSN"/>
</dbReference>
<evidence type="ECO:0000256" key="5">
    <source>
        <dbReference type="ARBA" id="ARBA00022725"/>
    </source>
</evidence>
<evidence type="ECO:0000256" key="4">
    <source>
        <dbReference type="ARBA" id="ARBA00022692"/>
    </source>
</evidence>
<reference evidence="16" key="2">
    <citation type="submission" date="2025-08" db="UniProtKB">
        <authorList>
            <consortium name="Ensembl"/>
        </authorList>
    </citation>
    <scope>IDENTIFICATION</scope>
</reference>
<dbReference type="AlphaFoldDB" id="A0A667X470"/>
<dbReference type="PRINTS" id="PR00245">
    <property type="entry name" value="OLFACTORYR"/>
</dbReference>
<feature type="transmembrane region" description="Helical" evidence="14">
    <location>
        <begin position="234"/>
        <end position="253"/>
    </location>
</feature>
<dbReference type="FunCoup" id="A0A667X470">
    <property type="interactions" value="246"/>
</dbReference>
<comment type="similarity">
    <text evidence="13">Belongs to the G-protein coupled receptor 1 family.</text>
</comment>
<organism evidence="16 17">
    <name type="scientific">Myripristis murdjan</name>
    <name type="common">pinecone soldierfish</name>
    <dbReference type="NCBI Taxonomy" id="586833"/>
    <lineage>
        <taxon>Eukaryota</taxon>
        <taxon>Metazoa</taxon>
        <taxon>Chordata</taxon>
        <taxon>Craniata</taxon>
        <taxon>Vertebrata</taxon>
        <taxon>Euteleostomi</taxon>
        <taxon>Actinopterygii</taxon>
        <taxon>Neopterygii</taxon>
        <taxon>Teleostei</taxon>
        <taxon>Neoteleostei</taxon>
        <taxon>Acanthomorphata</taxon>
        <taxon>Holocentriformes</taxon>
        <taxon>Holocentridae</taxon>
        <taxon>Myripristis</taxon>
    </lineage>
</organism>
<dbReference type="GO" id="GO:0004984">
    <property type="term" value="F:olfactory receptor activity"/>
    <property type="evidence" value="ECO:0007669"/>
    <property type="project" value="InterPro"/>
</dbReference>
<evidence type="ECO:0000256" key="3">
    <source>
        <dbReference type="ARBA" id="ARBA00022606"/>
    </source>
</evidence>
<keyword evidence="12 13" id="KW-0807">Transducer</keyword>
<dbReference type="Pfam" id="PF13853">
    <property type="entry name" value="7tm_4"/>
    <property type="match status" value="1"/>
</dbReference>
<dbReference type="Gene3D" id="1.20.1070.10">
    <property type="entry name" value="Rhodopsin 7-helix transmembrane proteins"/>
    <property type="match status" value="1"/>
</dbReference>
<dbReference type="GO" id="GO:0004930">
    <property type="term" value="F:G protein-coupled receptor activity"/>
    <property type="evidence" value="ECO:0007669"/>
    <property type="project" value="UniProtKB-KW"/>
</dbReference>
<comment type="subcellular location">
    <subcellularLocation>
        <location evidence="1 14">Cell membrane</location>
        <topology evidence="1 14">Multi-pass membrane protein</topology>
    </subcellularLocation>
</comment>
<dbReference type="GeneTree" id="ENSGT00950000183048"/>
<evidence type="ECO:0000313" key="16">
    <source>
        <dbReference type="Ensembl" id="ENSMMDP00005008743.1"/>
    </source>
</evidence>
<dbReference type="InterPro" id="IPR017452">
    <property type="entry name" value="GPCR_Rhodpsn_7TM"/>
</dbReference>
<reference evidence="16" key="3">
    <citation type="submission" date="2025-09" db="UniProtKB">
        <authorList>
            <consortium name="Ensembl"/>
        </authorList>
    </citation>
    <scope>IDENTIFICATION</scope>
</reference>
<evidence type="ECO:0000256" key="14">
    <source>
        <dbReference type="RuleBase" id="RU363047"/>
    </source>
</evidence>
<feature type="transmembrane region" description="Helical" evidence="14">
    <location>
        <begin position="23"/>
        <end position="46"/>
    </location>
</feature>
<evidence type="ECO:0000256" key="12">
    <source>
        <dbReference type="ARBA" id="ARBA00023224"/>
    </source>
</evidence>
<keyword evidence="3 14" id="KW-0716">Sensory transduction</keyword>
<evidence type="ECO:0000256" key="1">
    <source>
        <dbReference type="ARBA" id="ARBA00004651"/>
    </source>
</evidence>
<dbReference type="Ensembl" id="ENSMMDT00005008989.1">
    <property type="protein sequence ID" value="ENSMMDP00005008743.1"/>
    <property type="gene ID" value="ENSMMDG00005004824.1"/>
</dbReference>
<name>A0A667X470_9TELE</name>
<keyword evidence="8 14" id="KW-0472">Membrane</keyword>
<feature type="domain" description="G-protein coupled receptors family 1 profile" evidence="15">
    <location>
        <begin position="39"/>
        <end position="286"/>
    </location>
</feature>
<keyword evidence="7 13" id="KW-0297">G-protein coupled receptor</keyword>
<reference evidence="16" key="1">
    <citation type="submission" date="2019-06" db="EMBL/GenBank/DDBJ databases">
        <authorList>
            <consortium name="Wellcome Sanger Institute Data Sharing"/>
        </authorList>
    </citation>
    <scope>NUCLEOTIDE SEQUENCE [LARGE SCALE GENOMIC DNA]</scope>
</reference>
<feature type="transmembrane region" description="Helical" evidence="14">
    <location>
        <begin position="265"/>
        <end position="288"/>
    </location>
</feature>
<dbReference type="InParanoid" id="A0A667X470"/>
<dbReference type="FunFam" id="1.20.1070.10:FF:000024">
    <property type="entry name" value="Olfactory receptor"/>
    <property type="match status" value="1"/>
</dbReference>
<dbReference type="InterPro" id="IPR000725">
    <property type="entry name" value="Olfact_rcpt"/>
</dbReference>
<accession>A0A667X470</accession>
<gene>
    <name evidence="16" type="primary">LOC115379517</name>
</gene>
<evidence type="ECO:0000256" key="6">
    <source>
        <dbReference type="ARBA" id="ARBA00022989"/>
    </source>
</evidence>
<keyword evidence="2 14" id="KW-1003">Cell membrane</keyword>
<dbReference type="PROSITE" id="PS50262">
    <property type="entry name" value="G_PROTEIN_RECEP_F1_2"/>
    <property type="match status" value="1"/>
</dbReference>
<keyword evidence="5 14" id="KW-0552">Olfaction</keyword>
<dbReference type="GO" id="GO:0005549">
    <property type="term" value="F:odorant binding"/>
    <property type="evidence" value="ECO:0007669"/>
    <property type="project" value="TreeGrafter"/>
</dbReference>
<dbReference type="PROSITE" id="PS00237">
    <property type="entry name" value="G_PROTEIN_RECEP_F1_1"/>
    <property type="match status" value="1"/>
</dbReference>
<dbReference type="RefSeq" id="XP_029936085.1">
    <property type="nucleotide sequence ID" value="XM_030080225.1"/>
</dbReference>
<dbReference type="OrthoDB" id="6147321at2759"/>
<keyword evidence="11" id="KW-0325">Glycoprotein</keyword>
<dbReference type="Proteomes" id="UP000472263">
    <property type="component" value="Chromosome 21"/>
</dbReference>
<keyword evidence="10 13" id="KW-0675">Receptor</keyword>
<keyword evidence="9" id="KW-1015">Disulfide bond</keyword>
<proteinExistence type="inferred from homology"/>
<protein>
    <recommendedName>
        <fullName evidence="14">Olfactory receptor</fullName>
    </recommendedName>
</protein>
<dbReference type="GeneID" id="115379517"/>